<comment type="subcellular location">
    <subcellularLocation>
        <location evidence="1 5">Cytoplasm</location>
    </subcellularLocation>
</comment>
<dbReference type="STRING" id="526218.Sterm_2972"/>
<evidence type="ECO:0000313" key="7">
    <source>
        <dbReference type="Proteomes" id="UP000000845"/>
    </source>
</evidence>
<gene>
    <name evidence="5" type="primary">recX</name>
    <name evidence="6" type="ordered locus">Sterm_2972</name>
</gene>
<reference evidence="6 7" key="2">
    <citation type="journal article" date="2010" name="Stand. Genomic Sci.">
        <title>Complete genome sequence of Sebaldella termitidis type strain (NCTC 11300).</title>
        <authorList>
            <person name="Harmon-Smith M."/>
            <person name="Celia L."/>
            <person name="Chertkov O."/>
            <person name="Lapidus A."/>
            <person name="Copeland A."/>
            <person name="Glavina Del Rio T."/>
            <person name="Nolan M."/>
            <person name="Lucas S."/>
            <person name="Tice H."/>
            <person name="Cheng J.F."/>
            <person name="Han C."/>
            <person name="Detter J.C."/>
            <person name="Bruce D."/>
            <person name="Goodwin L."/>
            <person name="Pitluck S."/>
            <person name="Pati A."/>
            <person name="Liolios K."/>
            <person name="Ivanova N."/>
            <person name="Mavromatis K."/>
            <person name="Mikhailova N."/>
            <person name="Chen A."/>
            <person name="Palaniappan K."/>
            <person name="Land M."/>
            <person name="Hauser L."/>
            <person name="Chang Y.J."/>
            <person name="Jeffries C.D."/>
            <person name="Brettin T."/>
            <person name="Goker M."/>
            <person name="Beck B."/>
            <person name="Bristow J."/>
            <person name="Eisen J.A."/>
            <person name="Markowitz V."/>
            <person name="Hugenholtz P."/>
            <person name="Kyrpides N.C."/>
            <person name="Klenk H.P."/>
            <person name="Chen F."/>
        </authorList>
    </citation>
    <scope>NUCLEOTIDE SEQUENCE [LARGE SCALE GENOMIC DNA]</scope>
    <source>
        <strain evidence="7">ATCC 33386 / NCTC 11300</strain>
    </source>
</reference>
<dbReference type="InterPro" id="IPR036388">
    <property type="entry name" value="WH-like_DNA-bd_sf"/>
</dbReference>
<dbReference type="Proteomes" id="UP000000845">
    <property type="component" value="Chromosome"/>
</dbReference>
<dbReference type="AlphaFoldDB" id="D1ANL1"/>
<reference evidence="7" key="1">
    <citation type="submission" date="2009-09" db="EMBL/GenBank/DDBJ databases">
        <title>The complete chromosome of Sebaldella termitidis ATCC 33386.</title>
        <authorList>
            <consortium name="US DOE Joint Genome Institute (JGI-PGF)"/>
            <person name="Lucas S."/>
            <person name="Copeland A."/>
            <person name="Lapidus A."/>
            <person name="Glavina del Rio T."/>
            <person name="Dalin E."/>
            <person name="Tice H."/>
            <person name="Bruce D."/>
            <person name="Goodwin L."/>
            <person name="Pitluck S."/>
            <person name="Kyrpides N."/>
            <person name="Mavromatis K."/>
            <person name="Ivanova N."/>
            <person name="Mikhailova N."/>
            <person name="Sims D."/>
            <person name="Meincke L."/>
            <person name="Brettin T."/>
            <person name="Detter J.C."/>
            <person name="Han C."/>
            <person name="Larimer F."/>
            <person name="Land M."/>
            <person name="Hauser L."/>
            <person name="Markowitz V."/>
            <person name="Cheng J.F."/>
            <person name="Hugenholtz P."/>
            <person name="Woyke T."/>
            <person name="Wu D."/>
            <person name="Eisen J.A."/>
        </authorList>
    </citation>
    <scope>NUCLEOTIDE SEQUENCE [LARGE SCALE GENOMIC DNA]</scope>
    <source>
        <strain evidence="7">ATCC 33386 / NCTC 11300</strain>
    </source>
</reference>
<dbReference type="HAMAP" id="MF_01114">
    <property type="entry name" value="RecX"/>
    <property type="match status" value="1"/>
</dbReference>
<name>D1ANL1_SEBTE</name>
<evidence type="ECO:0000256" key="2">
    <source>
        <dbReference type="ARBA" id="ARBA00009695"/>
    </source>
</evidence>
<dbReference type="PANTHER" id="PTHR33602:SF1">
    <property type="entry name" value="REGULATORY PROTEIN RECX FAMILY PROTEIN"/>
    <property type="match status" value="1"/>
</dbReference>
<dbReference type="HOGENOM" id="CLU_066607_4_2_0"/>
<dbReference type="EMBL" id="CP001739">
    <property type="protein sequence ID" value="ACZ09815.1"/>
    <property type="molecule type" value="Genomic_DNA"/>
</dbReference>
<organism evidence="6 7">
    <name type="scientific">Sebaldella termitidis (strain ATCC 33386 / NCTC 11300)</name>
    <dbReference type="NCBI Taxonomy" id="526218"/>
    <lineage>
        <taxon>Bacteria</taxon>
        <taxon>Fusobacteriati</taxon>
        <taxon>Fusobacteriota</taxon>
        <taxon>Fusobacteriia</taxon>
        <taxon>Fusobacteriales</taxon>
        <taxon>Leptotrichiaceae</taxon>
        <taxon>Sebaldella</taxon>
    </lineage>
</organism>
<evidence type="ECO:0000256" key="3">
    <source>
        <dbReference type="ARBA" id="ARBA00018111"/>
    </source>
</evidence>
<evidence type="ECO:0000256" key="5">
    <source>
        <dbReference type="HAMAP-Rule" id="MF_01114"/>
    </source>
</evidence>
<evidence type="ECO:0000313" key="6">
    <source>
        <dbReference type="EMBL" id="ACZ09815.1"/>
    </source>
</evidence>
<keyword evidence="7" id="KW-1185">Reference proteome</keyword>
<dbReference type="KEGG" id="str:Sterm_2972"/>
<dbReference type="PANTHER" id="PTHR33602">
    <property type="entry name" value="REGULATORY PROTEIN RECX FAMILY PROTEIN"/>
    <property type="match status" value="1"/>
</dbReference>
<dbReference type="InterPro" id="IPR003783">
    <property type="entry name" value="Regulatory_RecX"/>
</dbReference>
<sequence>MKINKIVRNKIFLSNEEIMDINLDIKTKYDLKEDMDIESLYDEISYEASLAKALYYLSLRDRTEEELRIKLGGKFRNASSIDRAVKKVREMGYINDHDYAFSYIKNSRFGEKRAEFELMKRGISKKIISEVLALGEGVSDYDKLKKAIKKVMHKTDKQIIQYLIRQGFELEDILYVLRHAKEER</sequence>
<protein>
    <recommendedName>
        <fullName evidence="3 5">Regulatory protein RecX</fullName>
    </recommendedName>
</protein>
<dbReference type="GO" id="GO:0005737">
    <property type="term" value="C:cytoplasm"/>
    <property type="evidence" value="ECO:0007669"/>
    <property type="project" value="UniProtKB-SubCell"/>
</dbReference>
<accession>D1ANL1</accession>
<proteinExistence type="inferred from homology"/>
<evidence type="ECO:0000256" key="1">
    <source>
        <dbReference type="ARBA" id="ARBA00004496"/>
    </source>
</evidence>
<dbReference type="Gene3D" id="1.10.10.10">
    <property type="entry name" value="Winged helix-like DNA-binding domain superfamily/Winged helix DNA-binding domain"/>
    <property type="match status" value="1"/>
</dbReference>
<dbReference type="GO" id="GO:0006282">
    <property type="term" value="P:regulation of DNA repair"/>
    <property type="evidence" value="ECO:0007669"/>
    <property type="project" value="UniProtKB-UniRule"/>
</dbReference>
<dbReference type="eggNOG" id="COG2137">
    <property type="taxonomic scope" value="Bacteria"/>
</dbReference>
<evidence type="ECO:0000256" key="4">
    <source>
        <dbReference type="ARBA" id="ARBA00022490"/>
    </source>
</evidence>
<keyword evidence="4 5" id="KW-0963">Cytoplasm</keyword>
<comment type="similarity">
    <text evidence="2 5">Belongs to the RecX family.</text>
</comment>
<comment type="function">
    <text evidence="5">Modulates RecA activity.</text>
</comment>